<accession>A0A6B0UJ02</accession>
<reference evidence="1" key="1">
    <citation type="submission" date="2019-12" db="EMBL/GenBank/DDBJ databases">
        <title>An insight into the sialome of adult female Ixodes ricinus ticks feeding for 6 days.</title>
        <authorList>
            <person name="Perner J."/>
            <person name="Ribeiro J.M.C."/>
        </authorList>
    </citation>
    <scope>NUCLEOTIDE SEQUENCE</scope>
    <source>
        <strain evidence="1">Semi-engorged</strain>
        <tissue evidence="1">Salivary glands</tissue>
    </source>
</reference>
<name>A0A6B0UJ02_IXORI</name>
<organism evidence="1">
    <name type="scientific">Ixodes ricinus</name>
    <name type="common">Common tick</name>
    <name type="synonym">Acarus ricinus</name>
    <dbReference type="NCBI Taxonomy" id="34613"/>
    <lineage>
        <taxon>Eukaryota</taxon>
        <taxon>Metazoa</taxon>
        <taxon>Ecdysozoa</taxon>
        <taxon>Arthropoda</taxon>
        <taxon>Chelicerata</taxon>
        <taxon>Arachnida</taxon>
        <taxon>Acari</taxon>
        <taxon>Parasitiformes</taxon>
        <taxon>Ixodida</taxon>
        <taxon>Ixodoidea</taxon>
        <taxon>Ixodidae</taxon>
        <taxon>Ixodinae</taxon>
        <taxon>Ixodes</taxon>
    </lineage>
</organism>
<dbReference type="AlphaFoldDB" id="A0A6B0UJ02"/>
<protein>
    <submittedName>
        <fullName evidence="1">Uncharacterized protein</fullName>
    </submittedName>
</protein>
<dbReference type="EMBL" id="GIFC01007558">
    <property type="protein sequence ID" value="MXU89641.1"/>
    <property type="molecule type" value="Transcribed_RNA"/>
</dbReference>
<evidence type="ECO:0000313" key="1">
    <source>
        <dbReference type="EMBL" id="MXU89641.1"/>
    </source>
</evidence>
<sequence>MFHDNLANCGGYGLHNPIRASKRGTRHQITGLAVAVPLRRGIGCRLLKTNQLRMSELFNNSSRDNLEPLHKLRFGVMTFQPSWGLKSWLPVIGTKIQNGKKCLFKQKKC</sequence>
<proteinExistence type="predicted"/>